<reference evidence="4 5" key="1">
    <citation type="journal article" date="2017" name="Mol. Biol. Evol.">
        <title>The 4-celled Tetrabaena socialis nuclear genome reveals the essential components for genetic control of cell number at the origin of multicellularity in the volvocine lineage.</title>
        <authorList>
            <person name="Featherston J."/>
            <person name="Arakaki Y."/>
            <person name="Hanschen E.R."/>
            <person name="Ferris P.J."/>
            <person name="Michod R.E."/>
            <person name="Olson B.J.S.C."/>
            <person name="Nozaki H."/>
            <person name="Durand P.M."/>
        </authorList>
    </citation>
    <scope>NUCLEOTIDE SEQUENCE [LARGE SCALE GENOMIC DNA]</scope>
    <source>
        <strain evidence="4 5">NIES-571</strain>
    </source>
</reference>
<dbReference type="PANTHER" id="PTHR24221">
    <property type="entry name" value="ATP-BINDING CASSETTE SUB-FAMILY B"/>
    <property type="match status" value="1"/>
</dbReference>
<sequence>VPQDMVLFNDSIHYNIAYGSLRAAVAAHAACPLQEEVEAAARAARVHAAVEDMPEGYGTVVGERGLKLSGGEKQRVAIARAFLKAPQILLFDEATSALDTKTETEILEALRALAQGRTSIFVAHRLSTAAQCDQIVVLDDGRVVESGTHSELLARGGRYAELWSRQAPAEDGAGGAGPTGGPRGGRGSGGGRGAPVPAAAG</sequence>
<gene>
    <name evidence="4" type="ORF">TSOC_005994</name>
</gene>
<keyword evidence="1" id="KW-0813">Transport</keyword>
<organism evidence="4 5">
    <name type="scientific">Tetrabaena socialis</name>
    <dbReference type="NCBI Taxonomy" id="47790"/>
    <lineage>
        <taxon>Eukaryota</taxon>
        <taxon>Viridiplantae</taxon>
        <taxon>Chlorophyta</taxon>
        <taxon>core chlorophytes</taxon>
        <taxon>Chlorophyceae</taxon>
        <taxon>CS clade</taxon>
        <taxon>Chlamydomonadales</taxon>
        <taxon>Tetrabaenaceae</taxon>
        <taxon>Tetrabaena</taxon>
    </lineage>
</organism>
<name>A0A2J8A4Y2_9CHLO</name>
<dbReference type="GO" id="GO:0042626">
    <property type="term" value="F:ATPase-coupled transmembrane transporter activity"/>
    <property type="evidence" value="ECO:0007669"/>
    <property type="project" value="TreeGrafter"/>
</dbReference>
<dbReference type="InterPro" id="IPR017871">
    <property type="entry name" value="ABC_transporter-like_CS"/>
</dbReference>
<comment type="caution">
    <text evidence="4">The sequence shown here is derived from an EMBL/GenBank/DDBJ whole genome shotgun (WGS) entry which is preliminary data.</text>
</comment>
<accession>A0A2J8A4Y2</accession>
<dbReference type="PANTHER" id="PTHR24221:SF402">
    <property type="entry name" value="IRON-SULFUR CLUSTERS TRANSPORTER ABCB7, MITOCHONDRIAL"/>
    <property type="match status" value="1"/>
</dbReference>
<dbReference type="GO" id="GO:0005743">
    <property type="term" value="C:mitochondrial inner membrane"/>
    <property type="evidence" value="ECO:0007669"/>
    <property type="project" value="TreeGrafter"/>
</dbReference>
<keyword evidence="5" id="KW-1185">Reference proteome</keyword>
<evidence type="ECO:0000313" key="4">
    <source>
        <dbReference type="EMBL" id="PNH07563.1"/>
    </source>
</evidence>
<dbReference type="InterPro" id="IPR027417">
    <property type="entry name" value="P-loop_NTPase"/>
</dbReference>
<evidence type="ECO:0000313" key="5">
    <source>
        <dbReference type="Proteomes" id="UP000236333"/>
    </source>
</evidence>
<dbReference type="Pfam" id="PF00005">
    <property type="entry name" value="ABC_tran"/>
    <property type="match status" value="1"/>
</dbReference>
<protein>
    <submittedName>
        <fullName evidence="4">ABC transporter B family member 25</fullName>
    </submittedName>
</protein>
<evidence type="ECO:0000259" key="3">
    <source>
        <dbReference type="PROSITE" id="PS50893"/>
    </source>
</evidence>
<feature type="region of interest" description="Disordered" evidence="2">
    <location>
        <begin position="166"/>
        <end position="201"/>
    </location>
</feature>
<dbReference type="PROSITE" id="PS00211">
    <property type="entry name" value="ABC_TRANSPORTER_1"/>
    <property type="match status" value="1"/>
</dbReference>
<dbReference type="EMBL" id="PGGS01000174">
    <property type="protein sequence ID" value="PNH07563.1"/>
    <property type="molecule type" value="Genomic_DNA"/>
</dbReference>
<dbReference type="InterPro" id="IPR003439">
    <property type="entry name" value="ABC_transporter-like_ATP-bd"/>
</dbReference>
<feature type="domain" description="ABC transporter" evidence="3">
    <location>
        <begin position="1"/>
        <end position="165"/>
    </location>
</feature>
<dbReference type="Proteomes" id="UP000236333">
    <property type="component" value="Unassembled WGS sequence"/>
</dbReference>
<dbReference type="GO" id="GO:0005524">
    <property type="term" value="F:ATP binding"/>
    <property type="evidence" value="ECO:0007669"/>
    <property type="project" value="InterPro"/>
</dbReference>
<evidence type="ECO:0000256" key="1">
    <source>
        <dbReference type="ARBA" id="ARBA00022448"/>
    </source>
</evidence>
<proteinExistence type="predicted"/>
<dbReference type="Gene3D" id="3.40.50.300">
    <property type="entry name" value="P-loop containing nucleotide triphosphate hydrolases"/>
    <property type="match status" value="1"/>
</dbReference>
<dbReference type="OrthoDB" id="6500128at2759"/>
<evidence type="ECO:0000256" key="2">
    <source>
        <dbReference type="SAM" id="MobiDB-lite"/>
    </source>
</evidence>
<feature type="non-terminal residue" evidence="4">
    <location>
        <position position="1"/>
    </location>
</feature>
<dbReference type="SUPFAM" id="SSF52540">
    <property type="entry name" value="P-loop containing nucleoside triphosphate hydrolases"/>
    <property type="match status" value="1"/>
</dbReference>
<dbReference type="AlphaFoldDB" id="A0A2J8A4Y2"/>
<dbReference type="PROSITE" id="PS50893">
    <property type="entry name" value="ABC_TRANSPORTER_2"/>
    <property type="match status" value="1"/>
</dbReference>
<dbReference type="InterPro" id="IPR039421">
    <property type="entry name" value="Type_1_exporter"/>
</dbReference>
<dbReference type="GO" id="GO:0006879">
    <property type="term" value="P:intracellular iron ion homeostasis"/>
    <property type="evidence" value="ECO:0007669"/>
    <property type="project" value="TreeGrafter"/>
</dbReference>
<dbReference type="GO" id="GO:0016887">
    <property type="term" value="F:ATP hydrolysis activity"/>
    <property type="evidence" value="ECO:0007669"/>
    <property type="project" value="InterPro"/>
</dbReference>
<feature type="compositionally biased region" description="Gly residues" evidence="2">
    <location>
        <begin position="172"/>
        <end position="193"/>
    </location>
</feature>